<keyword evidence="2" id="KW-0645">Protease</keyword>
<evidence type="ECO:0000313" key="7">
    <source>
        <dbReference type="Proteomes" id="UP001156691"/>
    </source>
</evidence>
<evidence type="ECO:0000256" key="2">
    <source>
        <dbReference type="ARBA" id="ARBA00022670"/>
    </source>
</evidence>
<dbReference type="Gene3D" id="3.40.50.880">
    <property type="match status" value="1"/>
</dbReference>
<gene>
    <name evidence="6" type="ORF">GCM10010862_15770</name>
</gene>
<dbReference type="RefSeq" id="WP_284339752.1">
    <property type="nucleotide sequence ID" value="NZ_BSNS01000007.1"/>
</dbReference>
<dbReference type="PANTHER" id="PTHR20842">
    <property type="entry name" value="PROTEASE S51 ALPHA-ASPARTYL DIPEPTIDASE"/>
    <property type="match status" value="1"/>
</dbReference>
<evidence type="ECO:0000313" key="6">
    <source>
        <dbReference type="EMBL" id="GLQ54318.1"/>
    </source>
</evidence>
<proteinExistence type="inferred from homology"/>
<organism evidence="6 7">
    <name type="scientific">Devosia nitrariae</name>
    <dbReference type="NCBI Taxonomy" id="2071872"/>
    <lineage>
        <taxon>Bacteria</taxon>
        <taxon>Pseudomonadati</taxon>
        <taxon>Pseudomonadota</taxon>
        <taxon>Alphaproteobacteria</taxon>
        <taxon>Hyphomicrobiales</taxon>
        <taxon>Devosiaceae</taxon>
        <taxon>Devosia</taxon>
    </lineage>
</organism>
<dbReference type="Proteomes" id="UP001156691">
    <property type="component" value="Unassembled WGS sequence"/>
</dbReference>
<dbReference type="InterPro" id="IPR029062">
    <property type="entry name" value="Class_I_gatase-like"/>
</dbReference>
<keyword evidence="7" id="KW-1185">Reference proteome</keyword>
<protein>
    <recommendedName>
        <fullName evidence="8">Dipeptidase E</fullName>
    </recommendedName>
</protein>
<evidence type="ECO:0000256" key="5">
    <source>
        <dbReference type="SAM" id="MobiDB-lite"/>
    </source>
</evidence>
<feature type="region of interest" description="Disordered" evidence="5">
    <location>
        <begin position="215"/>
        <end position="242"/>
    </location>
</feature>
<accession>A0ABQ5W388</accession>
<evidence type="ECO:0008006" key="8">
    <source>
        <dbReference type="Google" id="ProtNLM"/>
    </source>
</evidence>
<evidence type="ECO:0000256" key="4">
    <source>
        <dbReference type="ARBA" id="ARBA00022825"/>
    </source>
</evidence>
<sequence length="242" mass="26153">MRLYLSSYRLGNAVDELLGLIGSGRRALVVTNALDTIPPERREAHRRTVYDPVAAFADLGIAAELWDLQDTDGGSAAITRALETCDLVWVMGGNCFVLRRAMKKSGFDAAIREALTADALVYGGFSAGAVTATPTLRGIELMDDPYGVPAGYDPEIVWEGLNLVDFSIVPHFESDHPEAASAKVTAERLTRLGLPHRTLRDGEAIVVEREELRLVGGSNDRTARRPAGNDPDRPPDPCRAAA</sequence>
<comment type="caution">
    <text evidence="6">The sequence shown here is derived from an EMBL/GenBank/DDBJ whole genome shotgun (WGS) entry which is preliminary data.</text>
</comment>
<keyword evidence="3" id="KW-0378">Hydrolase</keyword>
<evidence type="ECO:0000256" key="1">
    <source>
        <dbReference type="ARBA" id="ARBA00006534"/>
    </source>
</evidence>
<dbReference type="PANTHER" id="PTHR20842:SF0">
    <property type="entry name" value="ALPHA-ASPARTYL DIPEPTIDASE"/>
    <property type="match status" value="1"/>
</dbReference>
<dbReference type="InterPro" id="IPR005320">
    <property type="entry name" value="Peptidase_S51"/>
</dbReference>
<reference evidence="7" key="1">
    <citation type="journal article" date="2019" name="Int. J. Syst. Evol. Microbiol.">
        <title>The Global Catalogue of Microorganisms (GCM) 10K type strain sequencing project: providing services to taxonomists for standard genome sequencing and annotation.</title>
        <authorList>
            <consortium name="The Broad Institute Genomics Platform"/>
            <consortium name="The Broad Institute Genome Sequencing Center for Infectious Disease"/>
            <person name="Wu L."/>
            <person name="Ma J."/>
        </authorList>
    </citation>
    <scope>NUCLEOTIDE SEQUENCE [LARGE SCALE GENOMIC DNA]</scope>
    <source>
        <strain evidence="7">NBRC 112416</strain>
    </source>
</reference>
<evidence type="ECO:0000256" key="3">
    <source>
        <dbReference type="ARBA" id="ARBA00022801"/>
    </source>
</evidence>
<comment type="similarity">
    <text evidence="1">Belongs to the peptidase S51 family.</text>
</comment>
<dbReference type="Pfam" id="PF03575">
    <property type="entry name" value="Peptidase_S51"/>
    <property type="match status" value="1"/>
</dbReference>
<keyword evidence="4" id="KW-0720">Serine protease</keyword>
<dbReference type="SUPFAM" id="SSF52317">
    <property type="entry name" value="Class I glutamine amidotransferase-like"/>
    <property type="match status" value="1"/>
</dbReference>
<dbReference type="EMBL" id="BSNS01000007">
    <property type="protein sequence ID" value="GLQ54318.1"/>
    <property type="molecule type" value="Genomic_DNA"/>
</dbReference>
<name>A0ABQ5W388_9HYPH</name>